<evidence type="ECO:0000313" key="14">
    <source>
        <dbReference type="Proteomes" id="UP000437068"/>
    </source>
</evidence>
<protein>
    <submittedName>
        <fullName evidence="3">Uncharacterized protein</fullName>
    </submittedName>
</protein>
<feature type="chain" id="PRO_5036163971" evidence="1">
    <location>
        <begin position="23"/>
        <end position="151"/>
    </location>
</feature>
<dbReference type="Proteomes" id="UP000476176">
    <property type="component" value="Unassembled WGS sequence"/>
</dbReference>
<accession>A0A6A3GRQ9</accession>
<evidence type="ECO:0000313" key="21">
    <source>
        <dbReference type="Proteomes" id="UP000488956"/>
    </source>
</evidence>
<dbReference type="Proteomes" id="UP000460718">
    <property type="component" value="Unassembled WGS sequence"/>
</dbReference>
<evidence type="ECO:0000313" key="7">
    <source>
        <dbReference type="EMBL" id="KAE9194657.1"/>
    </source>
</evidence>
<evidence type="ECO:0000313" key="5">
    <source>
        <dbReference type="EMBL" id="KAE9094310.1"/>
    </source>
</evidence>
<evidence type="ECO:0000313" key="17">
    <source>
        <dbReference type="Proteomes" id="UP000441208"/>
    </source>
</evidence>
<sequence>MPTIRALASSAFGFALLAVGAAENSSGDWKAANVTDVDSKLLYAAWGDVNNFGPGITTYGCGNNILGLQTKSAAAGSKAGASYDFKLQSATDYHFTVEGCDLTGDEQQYFGFCEDMWCQMDTFDVYITSDPKTNALKVTAVTAQGGNQDSG</sequence>
<evidence type="ECO:0000313" key="4">
    <source>
        <dbReference type="EMBL" id="KAE9061160.1"/>
    </source>
</evidence>
<evidence type="ECO:0000313" key="15">
    <source>
        <dbReference type="Proteomes" id="UP000440367"/>
    </source>
</evidence>
<dbReference type="EMBL" id="QXFX01001219">
    <property type="protein sequence ID" value="KAE9094310.1"/>
    <property type="molecule type" value="Genomic_DNA"/>
</dbReference>
<dbReference type="EMBL" id="QXGB01001222">
    <property type="protein sequence ID" value="KAE9194657.1"/>
    <property type="molecule type" value="Genomic_DNA"/>
</dbReference>
<dbReference type="EMBL" id="QXGC01001172">
    <property type="protein sequence ID" value="KAE9209367.1"/>
    <property type="molecule type" value="Genomic_DNA"/>
</dbReference>
<gene>
    <name evidence="11" type="ORF">PF001_g16909</name>
    <name evidence="9" type="ORF">PF002_g18908</name>
    <name evidence="8" type="ORF">PF004_g16484</name>
    <name evidence="7" type="ORF">PF005_g17595</name>
    <name evidence="4" type="ORF">PF006_g31476</name>
    <name evidence="6" type="ORF">PF007_g17737</name>
    <name evidence="10" type="ORF">PF008_g31452</name>
    <name evidence="2" type="ORF">PF009_g18745</name>
    <name evidence="5" type="ORF">PF010_g17151</name>
    <name evidence="3" type="ORF">PF011_g31028</name>
</gene>
<keyword evidence="13" id="KW-1185">Reference proteome</keyword>
<dbReference type="Proteomes" id="UP000429523">
    <property type="component" value="Unassembled WGS sequence"/>
</dbReference>
<dbReference type="Proteomes" id="UP000433483">
    <property type="component" value="Unassembled WGS sequence"/>
</dbReference>
<dbReference type="Proteomes" id="UP000486351">
    <property type="component" value="Unassembled WGS sequence"/>
</dbReference>
<evidence type="ECO:0000313" key="18">
    <source>
        <dbReference type="Proteomes" id="UP000460718"/>
    </source>
</evidence>
<dbReference type="Proteomes" id="UP000437068">
    <property type="component" value="Unassembled WGS sequence"/>
</dbReference>
<reference evidence="18 19" key="1">
    <citation type="submission" date="2018-09" db="EMBL/GenBank/DDBJ databases">
        <title>Genomic investigation of the strawberry pathogen Phytophthora fragariae indicates pathogenicity is determined by transcriptional variation in three key races.</title>
        <authorList>
            <person name="Adams T.M."/>
            <person name="Armitage A.D."/>
            <person name="Sobczyk M.K."/>
            <person name="Bates H.J."/>
            <person name="Dunwell J.M."/>
            <person name="Nellist C.F."/>
            <person name="Harrison R.J."/>
        </authorList>
    </citation>
    <scope>NUCLEOTIDE SEQUENCE [LARGE SCALE GENOMIC DNA]</scope>
    <source>
        <strain evidence="11 14">A4</strain>
        <strain evidence="9 15">BC-1</strain>
        <strain evidence="8 19">BC-23</strain>
        <strain evidence="7 13">NOV-27</strain>
        <strain evidence="4 16">NOV-5</strain>
        <strain evidence="6 17">NOV-71</strain>
        <strain evidence="10 20">NOV-77</strain>
        <strain evidence="2 12">NOV-9</strain>
        <strain evidence="5 21">ONT-3</strain>
        <strain evidence="3 18">SCRP245</strain>
    </source>
</reference>
<dbReference type="Proteomes" id="UP000441208">
    <property type="component" value="Unassembled WGS sequence"/>
</dbReference>
<comment type="caution">
    <text evidence="3">The sequence shown here is derived from an EMBL/GenBank/DDBJ whole genome shotgun (WGS) entry which is preliminary data.</text>
</comment>
<evidence type="ECO:0000313" key="12">
    <source>
        <dbReference type="Proteomes" id="UP000429523"/>
    </source>
</evidence>
<proteinExistence type="predicted"/>
<dbReference type="EMBL" id="QXFW01007100">
    <property type="protein sequence ID" value="KAE8957768.1"/>
    <property type="molecule type" value="Genomic_DNA"/>
</dbReference>
<dbReference type="OrthoDB" id="118699at2759"/>
<dbReference type="EMBL" id="QXGE01001188">
    <property type="protein sequence ID" value="KAE9296335.1"/>
    <property type="molecule type" value="Genomic_DNA"/>
</dbReference>
<evidence type="ECO:0000313" key="9">
    <source>
        <dbReference type="EMBL" id="KAE9210114.1"/>
    </source>
</evidence>
<evidence type="ECO:0000256" key="1">
    <source>
        <dbReference type="SAM" id="SignalP"/>
    </source>
</evidence>
<organism evidence="3 18">
    <name type="scientific">Phytophthora fragariae</name>
    <dbReference type="NCBI Taxonomy" id="53985"/>
    <lineage>
        <taxon>Eukaryota</taxon>
        <taxon>Sar</taxon>
        <taxon>Stramenopiles</taxon>
        <taxon>Oomycota</taxon>
        <taxon>Peronosporomycetes</taxon>
        <taxon>Peronosporales</taxon>
        <taxon>Peronosporaceae</taxon>
        <taxon>Phytophthora</taxon>
    </lineage>
</organism>
<evidence type="ECO:0000313" key="6">
    <source>
        <dbReference type="EMBL" id="KAE9094484.1"/>
    </source>
</evidence>
<evidence type="ECO:0000313" key="20">
    <source>
        <dbReference type="Proteomes" id="UP000486351"/>
    </source>
</evidence>
<dbReference type="EMBL" id="QXGD01001272">
    <property type="protein sequence ID" value="KAE9210114.1"/>
    <property type="molecule type" value="Genomic_DNA"/>
</dbReference>
<dbReference type="EMBL" id="QXFZ01001221">
    <property type="protein sequence ID" value="KAE9094484.1"/>
    <property type="molecule type" value="Genomic_DNA"/>
</dbReference>
<evidence type="ECO:0000313" key="13">
    <source>
        <dbReference type="Proteomes" id="UP000433483"/>
    </source>
</evidence>
<evidence type="ECO:0000313" key="3">
    <source>
        <dbReference type="EMBL" id="KAE8957768.1"/>
    </source>
</evidence>
<dbReference type="AlphaFoldDB" id="A0A6A3GRQ9"/>
<feature type="signal peptide" evidence="1">
    <location>
        <begin position="1"/>
        <end position="22"/>
    </location>
</feature>
<dbReference type="EMBL" id="QXGF01001275">
    <property type="protein sequence ID" value="KAE8931181.1"/>
    <property type="molecule type" value="Genomic_DNA"/>
</dbReference>
<dbReference type="EMBL" id="QXGA01007064">
    <property type="protein sequence ID" value="KAE9061160.1"/>
    <property type="molecule type" value="Genomic_DNA"/>
</dbReference>
<evidence type="ECO:0000313" key="8">
    <source>
        <dbReference type="EMBL" id="KAE9209367.1"/>
    </source>
</evidence>
<dbReference type="EMBL" id="QXFY01007052">
    <property type="protein sequence ID" value="KAE9267027.1"/>
    <property type="molecule type" value="Genomic_DNA"/>
</dbReference>
<evidence type="ECO:0000313" key="2">
    <source>
        <dbReference type="EMBL" id="KAE8931181.1"/>
    </source>
</evidence>
<dbReference type="Proteomes" id="UP000440367">
    <property type="component" value="Unassembled WGS sequence"/>
</dbReference>
<dbReference type="Proteomes" id="UP000488956">
    <property type="component" value="Unassembled WGS sequence"/>
</dbReference>
<evidence type="ECO:0000313" key="16">
    <source>
        <dbReference type="Proteomes" id="UP000440732"/>
    </source>
</evidence>
<evidence type="ECO:0000313" key="10">
    <source>
        <dbReference type="EMBL" id="KAE9267027.1"/>
    </source>
</evidence>
<dbReference type="Proteomes" id="UP000440732">
    <property type="component" value="Unassembled WGS sequence"/>
</dbReference>
<evidence type="ECO:0000313" key="11">
    <source>
        <dbReference type="EMBL" id="KAE9296335.1"/>
    </source>
</evidence>
<evidence type="ECO:0000313" key="19">
    <source>
        <dbReference type="Proteomes" id="UP000476176"/>
    </source>
</evidence>
<keyword evidence="1" id="KW-0732">Signal</keyword>
<name>A0A6A3GRQ9_9STRA</name>